<accession>A0ABP0L367</accession>
<sequence length="210" mass="23436">MDEKDSRIESMGRARSPTVLEMDIFLAIRDPTCSYCFERYSRIAGIDNIEVIDFKTDLRPSLENFRARNLHRPLLVVVGETHRLAEIKDLPLTGRAPFVVDATGKGPQDPVAQATLVASCTQQEFEEVLLRCVSDWAKLFGYPAWLPSRWEVAPVTRTKSRGYNLSSGLWSIHEDLEPGTSELSPKKDITTSQASRSTTADGPHEGSLSE</sequence>
<name>A0ABP0L367_9DINO</name>
<evidence type="ECO:0000313" key="1">
    <source>
        <dbReference type="EMBL" id="CAK9033595.1"/>
    </source>
</evidence>
<dbReference type="Proteomes" id="UP001642464">
    <property type="component" value="Unassembled WGS sequence"/>
</dbReference>
<protein>
    <submittedName>
        <fullName evidence="1">Uncharacterized protein</fullName>
    </submittedName>
</protein>
<keyword evidence="2" id="KW-1185">Reference proteome</keyword>
<gene>
    <name evidence="1" type="ORF">SCF082_LOCUS20551</name>
</gene>
<dbReference type="EMBL" id="CAXAMM010014380">
    <property type="protein sequence ID" value="CAK9033595.1"/>
    <property type="molecule type" value="Genomic_DNA"/>
</dbReference>
<proteinExistence type="predicted"/>
<comment type="caution">
    <text evidence="1">The sequence shown here is derived from an EMBL/GenBank/DDBJ whole genome shotgun (WGS) entry which is preliminary data.</text>
</comment>
<evidence type="ECO:0000313" key="2">
    <source>
        <dbReference type="Proteomes" id="UP001642464"/>
    </source>
</evidence>
<organism evidence="1 2">
    <name type="scientific">Durusdinium trenchii</name>
    <dbReference type="NCBI Taxonomy" id="1381693"/>
    <lineage>
        <taxon>Eukaryota</taxon>
        <taxon>Sar</taxon>
        <taxon>Alveolata</taxon>
        <taxon>Dinophyceae</taxon>
        <taxon>Suessiales</taxon>
        <taxon>Symbiodiniaceae</taxon>
        <taxon>Durusdinium</taxon>
    </lineage>
</organism>
<reference evidence="1 2" key="1">
    <citation type="submission" date="2024-02" db="EMBL/GenBank/DDBJ databases">
        <authorList>
            <person name="Chen Y."/>
            <person name="Shah S."/>
            <person name="Dougan E. K."/>
            <person name="Thang M."/>
            <person name="Chan C."/>
        </authorList>
    </citation>
    <scope>NUCLEOTIDE SEQUENCE [LARGE SCALE GENOMIC DNA]</scope>
</reference>